<evidence type="ECO:0000313" key="3">
    <source>
        <dbReference type="Proteomes" id="UP000271162"/>
    </source>
</evidence>
<name>A0A0N4YBX1_NIPBR</name>
<protein>
    <submittedName>
        <fullName evidence="4">DUF4604 domain-containing protein</fullName>
    </submittedName>
</protein>
<keyword evidence="3" id="KW-1185">Reference proteome</keyword>
<dbReference type="EMBL" id="UYSL01021217">
    <property type="protein sequence ID" value="VDL77592.1"/>
    <property type="molecule type" value="Genomic_DNA"/>
</dbReference>
<dbReference type="Proteomes" id="UP000271162">
    <property type="component" value="Unassembled WGS sequence"/>
</dbReference>
<organism evidence="4">
    <name type="scientific">Nippostrongylus brasiliensis</name>
    <name type="common">Rat hookworm</name>
    <dbReference type="NCBI Taxonomy" id="27835"/>
    <lineage>
        <taxon>Eukaryota</taxon>
        <taxon>Metazoa</taxon>
        <taxon>Ecdysozoa</taxon>
        <taxon>Nematoda</taxon>
        <taxon>Chromadorea</taxon>
        <taxon>Rhabditida</taxon>
        <taxon>Rhabditina</taxon>
        <taxon>Rhabditomorpha</taxon>
        <taxon>Strongyloidea</taxon>
        <taxon>Heligmosomidae</taxon>
        <taxon>Nippostrongylus</taxon>
    </lineage>
</organism>
<reference evidence="2 3" key="2">
    <citation type="submission" date="2018-11" db="EMBL/GenBank/DDBJ databases">
        <authorList>
            <consortium name="Pathogen Informatics"/>
        </authorList>
    </citation>
    <scope>NUCLEOTIDE SEQUENCE [LARGE SCALE GENOMIC DNA]</scope>
</reference>
<dbReference type="WBParaSite" id="NBR_0001400201-mRNA-1">
    <property type="protein sequence ID" value="NBR_0001400201-mRNA-1"/>
    <property type="gene ID" value="NBR_0001400201"/>
</dbReference>
<gene>
    <name evidence="2" type="ORF">NBR_LOCUS14003</name>
</gene>
<evidence type="ECO:0000313" key="4">
    <source>
        <dbReference type="WBParaSite" id="NBR_0001400201-mRNA-1"/>
    </source>
</evidence>
<evidence type="ECO:0000313" key="2">
    <source>
        <dbReference type="EMBL" id="VDL77592.1"/>
    </source>
</evidence>
<feature type="compositionally biased region" description="Basic and acidic residues" evidence="1">
    <location>
        <begin position="61"/>
        <end position="94"/>
    </location>
</feature>
<feature type="region of interest" description="Disordered" evidence="1">
    <location>
        <begin position="51"/>
        <end position="139"/>
    </location>
</feature>
<evidence type="ECO:0000256" key="1">
    <source>
        <dbReference type="SAM" id="MobiDB-lite"/>
    </source>
</evidence>
<proteinExistence type="predicted"/>
<reference evidence="4" key="1">
    <citation type="submission" date="2017-02" db="UniProtKB">
        <authorList>
            <consortium name="WormBaseParasite"/>
        </authorList>
    </citation>
    <scope>IDENTIFICATION</scope>
</reference>
<accession>A0A0N4YBX1</accession>
<sequence length="139" mass="16095">MNGRAVPGTPSAINLLDTIEEPPRAKSVMVKSAEPDADVFYRSVKKAVKAALEEQQDEMDEKEKEKEKEEEQKRKRRVDNIKPKEPKELNRKELMIALGAKRVESAYPTMDDINSDWDTKEDDKKDEEKKKPSKDYNKM</sequence>
<dbReference type="AlphaFoldDB" id="A0A0N4YBX1"/>
<feature type="compositionally biased region" description="Basic and acidic residues" evidence="1">
    <location>
        <begin position="117"/>
        <end position="139"/>
    </location>
</feature>